<dbReference type="InterPro" id="IPR005467">
    <property type="entry name" value="His_kinase_dom"/>
</dbReference>
<dbReference type="Pfam" id="PF00512">
    <property type="entry name" value="HisKA"/>
    <property type="match status" value="1"/>
</dbReference>
<keyword evidence="8" id="KW-0902">Two-component regulatory system</keyword>
<keyword evidence="5" id="KW-0547">Nucleotide-binding</keyword>
<dbReference type="InterPro" id="IPR036097">
    <property type="entry name" value="HisK_dim/P_sf"/>
</dbReference>
<dbReference type="SUPFAM" id="SSF47384">
    <property type="entry name" value="Homodimeric domain of signal transducing histidine kinase"/>
    <property type="match status" value="1"/>
</dbReference>
<evidence type="ECO:0000256" key="6">
    <source>
        <dbReference type="ARBA" id="ARBA00022777"/>
    </source>
</evidence>
<dbReference type="EC" id="2.7.13.3" evidence="3"/>
<evidence type="ECO:0000259" key="11">
    <source>
        <dbReference type="PROSITE" id="PS50109"/>
    </source>
</evidence>
<dbReference type="Gene3D" id="3.30.565.10">
    <property type="entry name" value="Histidine kinase-like ATPase, C-terminal domain"/>
    <property type="match status" value="1"/>
</dbReference>
<dbReference type="RefSeq" id="WP_160346630.1">
    <property type="nucleotide sequence ID" value="NZ_JAOAKZ010000068.1"/>
</dbReference>
<evidence type="ECO:0000256" key="10">
    <source>
        <dbReference type="SAM" id="Coils"/>
    </source>
</evidence>
<dbReference type="Pfam" id="PF02518">
    <property type="entry name" value="HATPase_c"/>
    <property type="match status" value="1"/>
</dbReference>
<evidence type="ECO:0000256" key="4">
    <source>
        <dbReference type="ARBA" id="ARBA00022679"/>
    </source>
</evidence>
<dbReference type="InterPro" id="IPR036890">
    <property type="entry name" value="HATPase_C_sf"/>
</dbReference>
<dbReference type="InterPro" id="IPR050351">
    <property type="entry name" value="BphY/WalK/GraS-like"/>
</dbReference>
<proteinExistence type="predicted"/>
<dbReference type="PANTHER" id="PTHR42878:SF7">
    <property type="entry name" value="SENSOR HISTIDINE KINASE GLRK"/>
    <property type="match status" value="1"/>
</dbReference>
<evidence type="ECO:0000256" key="3">
    <source>
        <dbReference type="ARBA" id="ARBA00012438"/>
    </source>
</evidence>
<evidence type="ECO:0000256" key="7">
    <source>
        <dbReference type="ARBA" id="ARBA00022840"/>
    </source>
</evidence>
<evidence type="ECO:0000313" key="12">
    <source>
        <dbReference type="EMBL" id="MVX61448.1"/>
    </source>
</evidence>
<evidence type="ECO:0000313" key="13">
    <source>
        <dbReference type="Proteomes" id="UP000463388"/>
    </source>
</evidence>
<name>A0A6N8JNL2_9ACTN</name>
<accession>A0A6N8JNL2</accession>
<dbReference type="InterPro" id="IPR003594">
    <property type="entry name" value="HATPase_dom"/>
</dbReference>
<keyword evidence="10" id="KW-0175">Coiled coil</keyword>
<dbReference type="PANTHER" id="PTHR42878">
    <property type="entry name" value="TWO-COMPONENT HISTIDINE KINASE"/>
    <property type="match status" value="1"/>
</dbReference>
<dbReference type="SUPFAM" id="SSF55874">
    <property type="entry name" value="ATPase domain of HSP90 chaperone/DNA topoisomerase II/histidine kinase"/>
    <property type="match status" value="1"/>
</dbReference>
<evidence type="ECO:0000256" key="2">
    <source>
        <dbReference type="ARBA" id="ARBA00004236"/>
    </source>
</evidence>
<comment type="catalytic activity">
    <reaction evidence="1">
        <text>ATP + protein L-histidine = ADP + protein N-phospho-L-histidine.</text>
        <dbReference type="EC" id="2.7.13.3"/>
    </reaction>
</comment>
<organism evidence="12 13">
    <name type="scientific">Adlercreutzia mucosicola</name>
    <dbReference type="NCBI Taxonomy" id="580026"/>
    <lineage>
        <taxon>Bacteria</taxon>
        <taxon>Bacillati</taxon>
        <taxon>Actinomycetota</taxon>
        <taxon>Coriobacteriia</taxon>
        <taxon>Eggerthellales</taxon>
        <taxon>Eggerthellaceae</taxon>
        <taxon>Adlercreutzia</taxon>
    </lineage>
</organism>
<dbReference type="PROSITE" id="PS50109">
    <property type="entry name" value="HIS_KIN"/>
    <property type="match status" value="1"/>
</dbReference>
<feature type="coiled-coil region" evidence="10">
    <location>
        <begin position="56"/>
        <end position="90"/>
    </location>
</feature>
<evidence type="ECO:0000256" key="5">
    <source>
        <dbReference type="ARBA" id="ARBA00022741"/>
    </source>
</evidence>
<dbReference type="GO" id="GO:0005886">
    <property type="term" value="C:plasma membrane"/>
    <property type="evidence" value="ECO:0007669"/>
    <property type="project" value="UniProtKB-SubCell"/>
</dbReference>
<keyword evidence="7" id="KW-0067">ATP-binding</keyword>
<dbReference type="GO" id="GO:0000156">
    <property type="term" value="F:phosphorelay response regulator activity"/>
    <property type="evidence" value="ECO:0007669"/>
    <property type="project" value="TreeGrafter"/>
</dbReference>
<dbReference type="OrthoDB" id="9806130at2"/>
<dbReference type="InterPro" id="IPR003661">
    <property type="entry name" value="HisK_dim/P_dom"/>
</dbReference>
<dbReference type="GO" id="GO:0005524">
    <property type="term" value="F:ATP binding"/>
    <property type="evidence" value="ECO:0007669"/>
    <property type="project" value="UniProtKB-KW"/>
</dbReference>
<keyword evidence="13" id="KW-1185">Reference proteome</keyword>
<dbReference type="GO" id="GO:0030295">
    <property type="term" value="F:protein kinase activator activity"/>
    <property type="evidence" value="ECO:0007669"/>
    <property type="project" value="TreeGrafter"/>
</dbReference>
<sequence length="302" mass="32745">MTAAICLGALALCGLVMLLLYGRELRRMAAFLRTRESHSNGRMTTEMPGPGFVEMARAVNETLDGMEAERREAAAERRQFQRDLASLSHDIRTPLMGAAGYVALAGDEADPARRAHYLAAATARLGDMEGLLDQLFAYARANDPEVDFDRRPVGVLPVLAAVLTGQFPAFEERGWEPAVRFADEAFTVEADEEALVRIFENLVSNALRYGAAAPVITQEGCRLTFANAVADPASIDPDRLFERFYRADTARAQGGAGLGLAVVASLAAALDTTVSARLDDDELAITLEFPSDQNHVWARVEA</sequence>
<dbReference type="GO" id="GO:0000155">
    <property type="term" value="F:phosphorelay sensor kinase activity"/>
    <property type="evidence" value="ECO:0007669"/>
    <property type="project" value="InterPro"/>
</dbReference>
<evidence type="ECO:0000256" key="8">
    <source>
        <dbReference type="ARBA" id="ARBA00023012"/>
    </source>
</evidence>
<dbReference type="SMART" id="SM00388">
    <property type="entry name" value="HisKA"/>
    <property type="match status" value="1"/>
</dbReference>
<gene>
    <name evidence="12" type="ORF">GKZ27_08275</name>
</gene>
<dbReference type="Gene3D" id="1.10.287.130">
    <property type="match status" value="1"/>
</dbReference>
<feature type="domain" description="Histidine kinase" evidence="11">
    <location>
        <begin position="86"/>
        <end position="293"/>
    </location>
</feature>
<protein>
    <recommendedName>
        <fullName evidence="9">Sensor-like histidine kinase SenX3</fullName>
        <ecNumber evidence="3">2.7.13.3</ecNumber>
    </recommendedName>
</protein>
<dbReference type="GO" id="GO:0007234">
    <property type="term" value="P:osmosensory signaling via phosphorelay pathway"/>
    <property type="evidence" value="ECO:0007669"/>
    <property type="project" value="TreeGrafter"/>
</dbReference>
<keyword evidence="4" id="KW-0808">Transferase</keyword>
<dbReference type="SMART" id="SM00387">
    <property type="entry name" value="HATPase_c"/>
    <property type="match status" value="1"/>
</dbReference>
<reference evidence="12 13" key="1">
    <citation type="submission" date="2019-12" db="EMBL/GenBank/DDBJ databases">
        <title>Microbes associate with the intestines of laboratory mice.</title>
        <authorList>
            <person name="Navarre W."/>
            <person name="Wong E."/>
        </authorList>
    </citation>
    <scope>NUCLEOTIDE SEQUENCE [LARGE SCALE GENOMIC DNA]</scope>
    <source>
        <strain evidence="12 13">NM66_B29</strain>
    </source>
</reference>
<dbReference type="Proteomes" id="UP000463388">
    <property type="component" value="Unassembled WGS sequence"/>
</dbReference>
<dbReference type="EMBL" id="WSRR01000021">
    <property type="protein sequence ID" value="MVX61448.1"/>
    <property type="molecule type" value="Genomic_DNA"/>
</dbReference>
<evidence type="ECO:0000256" key="9">
    <source>
        <dbReference type="ARBA" id="ARBA00039401"/>
    </source>
</evidence>
<evidence type="ECO:0000256" key="1">
    <source>
        <dbReference type="ARBA" id="ARBA00000085"/>
    </source>
</evidence>
<dbReference type="AlphaFoldDB" id="A0A6N8JNL2"/>
<comment type="caution">
    <text evidence="12">The sequence shown here is derived from an EMBL/GenBank/DDBJ whole genome shotgun (WGS) entry which is preliminary data.</text>
</comment>
<dbReference type="CDD" id="cd00082">
    <property type="entry name" value="HisKA"/>
    <property type="match status" value="1"/>
</dbReference>
<keyword evidence="6 12" id="KW-0418">Kinase</keyword>
<comment type="subcellular location">
    <subcellularLocation>
        <location evidence="2">Cell membrane</location>
    </subcellularLocation>
</comment>